<evidence type="ECO:0000313" key="3">
    <source>
        <dbReference type="Proteomes" id="UP000252132"/>
    </source>
</evidence>
<name>A0A368DZ03_9PROT</name>
<evidence type="ECO:0000256" key="1">
    <source>
        <dbReference type="SAM" id="Phobius"/>
    </source>
</evidence>
<dbReference type="EMBL" id="QOQF01000013">
    <property type="protein sequence ID" value="RCL77057.1"/>
    <property type="molecule type" value="Genomic_DNA"/>
</dbReference>
<dbReference type="Proteomes" id="UP000252132">
    <property type="component" value="Unassembled WGS sequence"/>
</dbReference>
<feature type="transmembrane region" description="Helical" evidence="1">
    <location>
        <begin position="125"/>
        <end position="146"/>
    </location>
</feature>
<feature type="transmembrane region" description="Helical" evidence="1">
    <location>
        <begin position="86"/>
        <end position="105"/>
    </location>
</feature>
<proteinExistence type="predicted"/>
<feature type="transmembrane region" description="Helical" evidence="1">
    <location>
        <begin position="12"/>
        <end position="34"/>
    </location>
</feature>
<comment type="caution">
    <text evidence="2">The sequence shown here is derived from an EMBL/GenBank/DDBJ whole genome shotgun (WGS) entry which is preliminary data.</text>
</comment>
<evidence type="ECO:0000313" key="2">
    <source>
        <dbReference type="EMBL" id="RCL77057.1"/>
    </source>
</evidence>
<keyword evidence="2" id="KW-0413">Isomerase</keyword>
<dbReference type="AlphaFoldDB" id="A0A368DZ03"/>
<keyword evidence="1" id="KW-0472">Membrane</keyword>
<dbReference type="InterPro" id="IPR058965">
    <property type="entry name" value="SOI/HabA-like"/>
</dbReference>
<dbReference type="Pfam" id="PF26512">
    <property type="entry name" value="SOI"/>
    <property type="match status" value="1"/>
</dbReference>
<protein>
    <submittedName>
        <fullName evidence="2">Isomerase</fullName>
    </submittedName>
</protein>
<gene>
    <name evidence="2" type="ORF">DBW69_04415</name>
</gene>
<organism evidence="2 3">
    <name type="scientific">PS1 clade bacterium</name>
    <dbReference type="NCBI Taxonomy" id="2175152"/>
    <lineage>
        <taxon>Bacteria</taxon>
        <taxon>Pseudomonadati</taxon>
        <taxon>Pseudomonadota</taxon>
        <taxon>Alphaproteobacteria</taxon>
        <taxon>PS1 clade</taxon>
    </lineage>
</organism>
<feature type="transmembrane region" description="Helical" evidence="1">
    <location>
        <begin position="54"/>
        <end position="74"/>
    </location>
</feature>
<reference evidence="2 3" key="1">
    <citation type="journal article" date="2018" name="Microbiome">
        <title>Fine metagenomic profile of the Mediterranean stratified and mixed water columns revealed by assembly and recruitment.</title>
        <authorList>
            <person name="Haro-Moreno J.M."/>
            <person name="Lopez-Perez M."/>
            <person name="De La Torre J.R."/>
            <person name="Picazo A."/>
            <person name="Camacho A."/>
            <person name="Rodriguez-Valera F."/>
        </authorList>
    </citation>
    <scope>NUCLEOTIDE SEQUENCE [LARGE SCALE GENOMIC DNA]</scope>
    <source>
        <strain evidence="2">MED-G55</strain>
    </source>
</reference>
<sequence>MEAYQKQIVLNALILLLLGLLAGVFLVFSLIGGVEILPNLFIPIQAFGTTEGWVRAHSGGIMNGLMLIAFSYILPHCGLEIKRIQFYAKGIIFAGWANTIFYWAGNFSNNRALSFTGNRLGLSNVVGLLGYTVASIAAVVTIYIVVQMIRGFISKP</sequence>
<dbReference type="GO" id="GO:0016853">
    <property type="term" value="F:isomerase activity"/>
    <property type="evidence" value="ECO:0007669"/>
    <property type="project" value="UniProtKB-KW"/>
</dbReference>
<accession>A0A368DZ03</accession>
<keyword evidence="1" id="KW-0812">Transmembrane</keyword>
<keyword evidence="1" id="KW-1133">Transmembrane helix</keyword>